<reference evidence="2 3" key="1">
    <citation type="submission" date="2020-05" db="EMBL/GenBank/DDBJ databases">
        <authorList>
            <person name="Niu N."/>
        </authorList>
    </citation>
    <scope>NUCLEOTIDE SEQUENCE [LARGE SCALE GENOMIC DNA]</scope>
    <source>
        <strain evidence="2 3">LMG10982</strain>
    </source>
</reference>
<evidence type="ECO:0000313" key="2">
    <source>
        <dbReference type="EMBL" id="NOL50543.1"/>
    </source>
</evidence>
<feature type="domain" description="HNH" evidence="1">
    <location>
        <begin position="34"/>
        <end position="68"/>
    </location>
</feature>
<keyword evidence="2" id="KW-0255">Endonuclease</keyword>
<dbReference type="Pfam" id="PF01844">
    <property type="entry name" value="HNH"/>
    <property type="match status" value="1"/>
</dbReference>
<protein>
    <submittedName>
        <fullName evidence="2">HNH endonuclease</fullName>
    </submittedName>
</protein>
<keyword evidence="2" id="KW-0378">Hydrolase</keyword>
<dbReference type="Gene3D" id="1.10.30.50">
    <property type="match status" value="1"/>
</dbReference>
<dbReference type="Proteomes" id="UP000541421">
    <property type="component" value="Unassembled WGS sequence"/>
</dbReference>
<dbReference type="InterPro" id="IPR002711">
    <property type="entry name" value="HNH"/>
</dbReference>
<keyword evidence="2" id="KW-0540">Nuclease</keyword>
<dbReference type="GO" id="GO:0008270">
    <property type="term" value="F:zinc ion binding"/>
    <property type="evidence" value="ECO:0007669"/>
    <property type="project" value="InterPro"/>
</dbReference>
<name>A0A7Y4LBQ8_9BURK</name>
<gene>
    <name evidence="2" type="ORF">HKX40_10435</name>
</gene>
<evidence type="ECO:0000259" key="1">
    <source>
        <dbReference type="Pfam" id="PF01844"/>
    </source>
</evidence>
<proteinExistence type="predicted"/>
<comment type="caution">
    <text evidence="2">The sequence shown here is derived from an EMBL/GenBank/DDBJ whole genome shotgun (WGS) entry which is preliminary data.</text>
</comment>
<dbReference type="InterPro" id="IPR003615">
    <property type="entry name" value="HNH_nuc"/>
</dbReference>
<evidence type="ECO:0000313" key="3">
    <source>
        <dbReference type="Proteomes" id="UP000541421"/>
    </source>
</evidence>
<accession>A0A7Y4LBQ8</accession>
<dbReference type="GO" id="GO:0004519">
    <property type="term" value="F:endonuclease activity"/>
    <property type="evidence" value="ECO:0007669"/>
    <property type="project" value="UniProtKB-KW"/>
</dbReference>
<organism evidence="2 3">
    <name type="scientific">Pelistega europaea</name>
    <dbReference type="NCBI Taxonomy" id="106147"/>
    <lineage>
        <taxon>Bacteria</taxon>
        <taxon>Pseudomonadati</taxon>
        <taxon>Pseudomonadota</taxon>
        <taxon>Betaproteobacteria</taxon>
        <taxon>Burkholderiales</taxon>
        <taxon>Alcaligenaceae</taxon>
        <taxon>Pelistega</taxon>
    </lineage>
</organism>
<sequence length="380" mass="44925">MSRKSIADSVQRRLYAESMGMCMNPECQTELFFDSGDIMEKAHISPYAHTEDNSYENLIILCPSCHTKFDKTREFDEKIVKSWKEERKKQLKEFFSVRYESFKELRDAVSPLLVENKTIYNNYYAEGRKDFWDKFESRLLLNNEKLVQILQKNFHLIQSSRTQEYSNLQLVKEFIVHAEEFKCTRNDEEKIRAVLFPKEINSIFGIAPMDDFPIQSVESLEAFLEIMRQNNNLEAVELGTISPYVLLRDQGKVLLKDTPRLRQLYSDYGCWRKGSVRFNDLNCVLKYLKSRGIAFRYIREYSLREIAINQVNIMFVYEYCLSKEFLMRICPPSKTVVVNLHHWNGNGCVSQEALEFAKTLDLTLLPINNFYKYVHQIKEK</sequence>
<keyword evidence="3" id="KW-1185">Reference proteome</keyword>
<dbReference type="EMBL" id="JABGBO010000016">
    <property type="protein sequence ID" value="NOL50543.1"/>
    <property type="molecule type" value="Genomic_DNA"/>
</dbReference>
<dbReference type="AlphaFoldDB" id="A0A7Y4LBQ8"/>
<dbReference type="CDD" id="cd00085">
    <property type="entry name" value="HNHc"/>
    <property type="match status" value="1"/>
</dbReference>
<dbReference type="GO" id="GO:0003676">
    <property type="term" value="F:nucleic acid binding"/>
    <property type="evidence" value="ECO:0007669"/>
    <property type="project" value="InterPro"/>
</dbReference>
<dbReference type="RefSeq" id="WP_171589528.1">
    <property type="nucleotide sequence ID" value="NZ_JABGBO010000016.1"/>
</dbReference>